<evidence type="ECO:0000256" key="1">
    <source>
        <dbReference type="SAM" id="MobiDB-lite"/>
    </source>
</evidence>
<evidence type="ECO:0008006" key="4">
    <source>
        <dbReference type="Google" id="ProtNLM"/>
    </source>
</evidence>
<organism evidence="2 3">
    <name type="scientific">Nocardioides jiangsuensis</name>
    <dbReference type="NCBI Taxonomy" id="2866161"/>
    <lineage>
        <taxon>Bacteria</taxon>
        <taxon>Bacillati</taxon>
        <taxon>Actinomycetota</taxon>
        <taxon>Actinomycetes</taxon>
        <taxon>Propionibacteriales</taxon>
        <taxon>Nocardioidaceae</taxon>
        <taxon>Nocardioides</taxon>
    </lineage>
</organism>
<protein>
    <recommendedName>
        <fullName evidence="4">Thymidylate kinase</fullName>
    </recommendedName>
</protein>
<feature type="region of interest" description="Disordered" evidence="1">
    <location>
        <begin position="76"/>
        <end position="104"/>
    </location>
</feature>
<dbReference type="Proteomes" id="UP000754710">
    <property type="component" value="Unassembled WGS sequence"/>
</dbReference>
<accession>A0ABS7RER4</accession>
<dbReference type="EMBL" id="JAIEZQ010000001">
    <property type="protein sequence ID" value="MBY9073519.1"/>
    <property type="molecule type" value="Genomic_DNA"/>
</dbReference>
<proteinExistence type="predicted"/>
<name>A0ABS7RER4_9ACTN</name>
<gene>
    <name evidence="2" type="ORF">K1X13_01670</name>
</gene>
<sequence length="242" mass="26290">MTVVGRTGIVGARSGEPRPRQVRVSFSGLDGAGKTRQIEALVAALERGRTVEVLWVPFKIWPEPLLNRLPAGLRSRLGPKRGAGDPSPGGSTPADGRGAAGRSPRSLPWWVVGSFAAISGGLSLRRRVRHGEADVIVLDRYRLDTVVKLQYWYSDVSGHWLARVVEALAPAPDLEFLLRVDPEVAYARKPEQWSVAQLTRQARLYDGLAARPGRVVTLDAEDDPDSIARTVEAHVRAALNGA</sequence>
<dbReference type="InterPro" id="IPR027417">
    <property type="entry name" value="P-loop_NTPase"/>
</dbReference>
<reference evidence="2 3" key="1">
    <citation type="submission" date="2021-08" db="EMBL/GenBank/DDBJ databases">
        <title>Nocardioides bacterium WL0053 sp. nov., isolated from the sediment.</title>
        <authorList>
            <person name="Wang L."/>
            <person name="Zhang D."/>
            <person name="Zhang A."/>
        </authorList>
    </citation>
    <scope>NUCLEOTIDE SEQUENCE [LARGE SCALE GENOMIC DNA]</scope>
    <source>
        <strain evidence="2 3">WL0053</strain>
    </source>
</reference>
<dbReference type="RefSeq" id="WP_221023307.1">
    <property type="nucleotide sequence ID" value="NZ_JAIEZQ010000001.1"/>
</dbReference>
<dbReference type="SUPFAM" id="SSF52540">
    <property type="entry name" value="P-loop containing nucleoside triphosphate hydrolases"/>
    <property type="match status" value="1"/>
</dbReference>
<dbReference type="Gene3D" id="3.40.50.300">
    <property type="entry name" value="P-loop containing nucleotide triphosphate hydrolases"/>
    <property type="match status" value="1"/>
</dbReference>
<comment type="caution">
    <text evidence="2">The sequence shown here is derived from an EMBL/GenBank/DDBJ whole genome shotgun (WGS) entry which is preliminary data.</text>
</comment>
<evidence type="ECO:0000313" key="3">
    <source>
        <dbReference type="Proteomes" id="UP000754710"/>
    </source>
</evidence>
<evidence type="ECO:0000313" key="2">
    <source>
        <dbReference type="EMBL" id="MBY9073519.1"/>
    </source>
</evidence>
<keyword evidence="3" id="KW-1185">Reference proteome</keyword>